<evidence type="ECO:0000259" key="8">
    <source>
        <dbReference type="PROSITE" id="PS51144"/>
    </source>
</evidence>
<evidence type="ECO:0000313" key="9">
    <source>
        <dbReference type="EMBL" id="KAG0261312.1"/>
    </source>
</evidence>
<keyword evidence="10" id="KW-1185">Reference proteome</keyword>
<proteinExistence type="inferred from homology"/>
<dbReference type="GO" id="GO:0008270">
    <property type="term" value="F:zinc ion binding"/>
    <property type="evidence" value="ECO:0007669"/>
    <property type="project" value="InterPro"/>
</dbReference>
<dbReference type="Proteomes" id="UP000807716">
    <property type="component" value="Unassembled WGS sequence"/>
</dbReference>
<protein>
    <recommendedName>
        <fullName evidence="2">carbonic anhydrase</fullName>
        <ecNumber evidence="2">4.2.1.1</ecNumber>
    </recommendedName>
</protein>
<gene>
    <name evidence="9" type="ORF">DFQ27_003060</name>
</gene>
<feature type="domain" description="Alpha-carbonic anhydrase" evidence="8">
    <location>
        <begin position="22"/>
        <end position="260"/>
    </location>
</feature>
<dbReference type="EMBL" id="JAAAJB010000221">
    <property type="protein sequence ID" value="KAG0261312.1"/>
    <property type="molecule type" value="Genomic_DNA"/>
</dbReference>
<dbReference type="InterPro" id="IPR036398">
    <property type="entry name" value="CA_dom_sf"/>
</dbReference>
<dbReference type="PANTHER" id="PTHR18952">
    <property type="entry name" value="CARBONIC ANHYDRASE"/>
    <property type="match status" value="1"/>
</dbReference>
<keyword evidence="4" id="KW-0862">Zinc</keyword>
<comment type="catalytic activity">
    <reaction evidence="6">
        <text>hydrogencarbonate + H(+) = CO2 + H2O</text>
        <dbReference type="Rhea" id="RHEA:10748"/>
        <dbReference type="ChEBI" id="CHEBI:15377"/>
        <dbReference type="ChEBI" id="CHEBI:15378"/>
        <dbReference type="ChEBI" id="CHEBI:16526"/>
        <dbReference type="ChEBI" id="CHEBI:17544"/>
        <dbReference type="EC" id="4.2.1.1"/>
    </reaction>
</comment>
<feature type="chain" id="PRO_5040419521" description="carbonic anhydrase" evidence="7">
    <location>
        <begin position="22"/>
        <end position="260"/>
    </location>
</feature>
<dbReference type="InterPro" id="IPR041891">
    <property type="entry name" value="Alpha_CA_prokaryot-like"/>
</dbReference>
<evidence type="ECO:0000256" key="3">
    <source>
        <dbReference type="ARBA" id="ARBA00022723"/>
    </source>
</evidence>
<feature type="signal peptide" evidence="7">
    <location>
        <begin position="1"/>
        <end position="21"/>
    </location>
</feature>
<evidence type="ECO:0000256" key="5">
    <source>
        <dbReference type="ARBA" id="ARBA00023239"/>
    </source>
</evidence>
<evidence type="ECO:0000313" key="10">
    <source>
        <dbReference type="Proteomes" id="UP000807716"/>
    </source>
</evidence>
<organism evidence="9 10">
    <name type="scientific">Actinomortierella ambigua</name>
    <dbReference type="NCBI Taxonomy" id="1343610"/>
    <lineage>
        <taxon>Eukaryota</taxon>
        <taxon>Fungi</taxon>
        <taxon>Fungi incertae sedis</taxon>
        <taxon>Mucoromycota</taxon>
        <taxon>Mortierellomycotina</taxon>
        <taxon>Mortierellomycetes</taxon>
        <taxon>Mortierellales</taxon>
        <taxon>Mortierellaceae</taxon>
        <taxon>Actinomortierella</taxon>
    </lineage>
</organism>
<dbReference type="Gene3D" id="3.10.200.10">
    <property type="entry name" value="Alpha carbonic anhydrase"/>
    <property type="match status" value="1"/>
</dbReference>
<dbReference type="AlphaFoldDB" id="A0A9P6U646"/>
<dbReference type="InterPro" id="IPR001148">
    <property type="entry name" value="CA_dom"/>
</dbReference>
<keyword evidence="5" id="KW-0456">Lyase</keyword>
<dbReference type="SMART" id="SM01057">
    <property type="entry name" value="Carb_anhydrase"/>
    <property type="match status" value="1"/>
</dbReference>
<evidence type="ECO:0000256" key="4">
    <source>
        <dbReference type="ARBA" id="ARBA00022833"/>
    </source>
</evidence>
<dbReference type="PANTHER" id="PTHR18952:SF265">
    <property type="entry name" value="CARBONIC ANHYDRASE"/>
    <property type="match status" value="1"/>
</dbReference>
<dbReference type="EC" id="4.2.1.1" evidence="2"/>
<dbReference type="CDD" id="cd03124">
    <property type="entry name" value="alpha_CA_prokaryotic_like"/>
    <property type="match status" value="1"/>
</dbReference>
<evidence type="ECO:0000256" key="2">
    <source>
        <dbReference type="ARBA" id="ARBA00012925"/>
    </source>
</evidence>
<dbReference type="Pfam" id="PF00194">
    <property type="entry name" value="Carb_anhydrase"/>
    <property type="match status" value="1"/>
</dbReference>
<keyword evidence="7" id="KW-0732">Signal</keyword>
<dbReference type="InterPro" id="IPR023561">
    <property type="entry name" value="Carbonic_anhydrase_a-class"/>
</dbReference>
<accession>A0A9P6U646</accession>
<dbReference type="OrthoDB" id="429145at2759"/>
<comment type="caution">
    <text evidence="9">The sequence shown here is derived from an EMBL/GenBank/DDBJ whole genome shotgun (WGS) entry which is preliminary data.</text>
</comment>
<evidence type="ECO:0000256" key="1">
    <source>
        <dbReference type="ARBA" id="ARBA00010718"/>
    </source>
</evidence>
<dbReference type="PROSITE" id="PS51144">
    <property type="entry name" value="ALPHA_CA_2"/>
    <property type="match status" value="1"/>
</dbReference>
<evidence type="ECO:0000256" key="6">
    <source>
        <dbReference type="ARBA" id="ARBA00048348"/>
    </source>
</evidence>
<keyword evidence="3" id="KW-0479">Metal-binding</keyword>
<dbReference type="SUPFAM" id="SSF51069">
    <property type="entry name" value="Carbonic anhydrase"/>
    <property type="match status" value="1"/>
</dbReference>
<dbReference type="GO" id="GO:0004089">
    <property type="term" value="F:carbonate dehydratase activity"/>
    <property type="evidence" value="ECO:0007669"/>
    <property type="project" value="UniProtKB-EC"/>
</dbReference>
<evidence type="ECO:0000256" key="7">
    <source>
        <dbReference type="SAM" id="SignalP"/>
    </source>
</evidence>
<comment type="similarity">
    <text evidence="1">Belongs to the alpha-carbonic anhydrase family.</text>
</comment>
<sequence length="260" mass="28363">MKFSLTIATVLVASIATTALAATYTYGTDDAGPQHWGDLSPLWARCKTGLQQSPIDLGAEPSVTFVTQPIQHRYAVLTNATVGFNGHAVQVDWTQPADPSAASWIEVGGKRYTLVQFHFHSPSEHRVDNHFTDGEMHLVHRADDGTLAAIGLFLELKVANNPWFSWITALDNAVDQLPPGSDPTQTKLPLTSVDLPALATAAQNFSNRWTYTGSLTTPPCTESVAWSMVKEPISLGLEQFDALVDLEGFNSRYIQDRPGK</sequence>
<reference evidence="9" key="1">
    <citation type="journal article" date="2020" name="Fungal Divers.">
        <title>Resolving the Mortierellaceae phylogeny through synthesis of multi-gene phylogenetics and phylogenomics.</title>
        <authorList>
            <person name="Vandepol N."/>
            <person name="Liber J."/>
            <person name="Desiro A."/>
            <person name="Na H."/>
            <person name="Kennedy M."/>
            <person name="Barry K."/>
            <person name="Grigoriev I.V."/>
            <person name="Miller A.N."/>
            <person name="O'Donnell K."/>
            <person name="Stajich J.E."/>
            <person name="Bonito G."/>
        </authorList>
    </citation>
    <scope>NUCLEOTIDE SEQUENCE</scope>
    <source>
        <strain evidence="9">BC1065</strain>
    </source>
</reference>
<name>A0A9P6U646_9FUNG</name>